<proteinExistence type="predicted"/>
<accession>A0ACB9AI47</accession>
<dbReference type="Proteomes" id="UP001055811">
    <property type="component" value="Linkage Group LG07"/>
</dbReference>
<protein>
    <submittedName>
        <fullName evidence="1">Uncharacterized protein</fullName>
    </submittedName>
</protein>
<gene>
    <name evidence="1" type="ORF">L2E82_38749</name>
</gene>
<evidence type="ECO:0000313" key="2">
    <source>
        <dbReference type="Proteomes" id="UP001055811"/>
    </source>
</evidence>
<dbReference type="EMBL" id="CM042015">
    <property type="protein sequence ID" value="KAI3709038.1"/>
    <property type="molecule type" value="Genomic_DNA"/>
</dbReference>
<comment type="caution">
    <text evidence="1">The sequence shown here is derived from an EMBL/GenBank/DDBJ whole genome shotgun (WGS) entry which is preliminary data.</text>
</comment>
<reference evidence="1 2" key="2">
    <citation type="journal article" date="2022" name="Mol. Ecol. Resour.">
        <title>The genomes of chicory, endive, great burdock and yacon provide insights into Asteraceae paleo-polyploidization history and plant inulin production.</title>
        <authorList>
            <person name="Fan W."/>
            <person name="Wang S."/>
            <person name="Wang H."/>
            <person name="Wang A."/>
            <person name="Jiang F."/>
            <person name="Liu H."/>
            <person name="Zhao H."/>
            <person name="Xu D."/>
            <person name="Zhang Y."/>
        </authorList>
    </citation>
    <scope>NUCLEOTIDE SEQUENCE [LARGE SCALE GENOMIC DNA]</scope>
    <source>
        <strain evidence="2">cv. Punajuju</strain>
        <tissue evidence="1">Leaves</tissue>
    </source>
</reference>
<evidence type="ECO:0000313" key="1">
    <source>
        <dbReference type="EMBL" id="KAI3709038.1"/>
    </source>
</evidence>
<name>A0ACB9AI47_CICIN</name>
<keyword evidence="2" id="KW-1185">Reference proteome</keyword>
<sequence>MKKVSSVHISVQQQQIKLLVDVSFLTAPAPVVITGVSIASKVISLLEAMWDGFRGEGPQLSAVLDIRSSYSFIAVLDICEMESDFFLLRSSSFVNHHGWLIQTELTNVGQKQDPLQALHDLITSKSMKALVLKDESPTKEEMELLKNGDYFCYWAEFKSSADCNEVTN</sequence>
<organism evidence="1 2">
    <name type="scientific">Cichorium intybus</name>
    <name type="common">Chicory</name>
    <dbReference type="NCBI Taxonomy" id="13427"/>
    <lineage>
        <taxon>Eukaryota</taxon>
        <taxon>Viridiplantae</taxon>
        <taxon>Streptophyta</taxon>
        <taxon>Embryophyta</taxon>
        <taxon>Tracheophyta</taxon>
        <taxon>Spermatophyta</taxon>
        <taxon>Magnoliopsida</taxon>
        <taxon>eudicotyledons</taxon>
        <taxon>Gunneridae</taxon>
        <taxon>Pentapetalae</taxon>
        <taxon>asterids</taxon>
        <taxon>campanulids</taxon>
        <taxon>Asterales</taxon>
        <taxon>Asteraceae</taxon>
        <taxon>Cichorioideae</taxon>
        <taxon>Cichorieae</taxon>
        <taxon>Cichoriinae</taxon>
        <taxon>Cichorium</taxon>
    </lineage>
</organism>
<reference evidence="2" key="1">
    <citation type="journal article" date="2022" name="Mol. Ecol. Resour.">
        <title>The genomes of chicory, endive, great burdock and yacon provide insights into Asteraceae palaeo-polyploidization history and plant inulin production.</title>
        <authorList>
            <person name="Fan W."/>
            <person name="Wang S."/>
            <person name="Wang H."/>
            <person name="Wang A."/>
            <person name="Jiang F."/>
            <person name="Liu H."/>
            <person name="Zhao H."/>
            <person name="Xu D."/>
            <person name="Zhang Y."/>
        </authorList>
    </citation>
    <scope>NUCLEOTIDE SEQUENCE [LARGE SCALE GENOMIC DNA]</scope>
    <source>
        <strain evidence="2">cv. Punajuju</strain>
    </source>
</reference>